<gene>
    <name evidence="3" type="ORF">F8M49_19090</name>
</gene>
<dbReference type="InterPro" id="IPR003399">
    <property type="entry name" value="Mce/MlaD"/>
</dbReference>
<reference evidence="3 4" key="1">
    <citation type="submission" date="2019-10" db="EMBL/GenBank/DDBJ databases">
        <title>Draft Genome Assembly of Rhodococcus zopfii DSM44189.</title>
        <authorList>
            <person name="Sutton J.M."/>
            <person name="Akob D.M."/>
            <person name="Bushman T.J."/>
        </authorList>
    </citation>
    <scope>NUCLEOTIDE SEQUENCE [LARGE SCALE GENOMIC DNA]</scope>
    <source>
        <strain evidence="3 4">DSM 44189</strain>
    </source>
</reference>
<dbReference type="PANTHER" id="PTHR33371">
    <property type="entry name" value="INTERMEMBRANE PHOSPHOLIPID TRANSPORT SYSTEM BINDING PROTEIN MLAD-RELATED"/>
    <property type="match status" value="1"/>
</dbReference>
<feature type="domain" description="Mce/MlaD" evidence="1">
    <location>
        <begin position="31"/>
        <end position="104"/>
    </location>
</feature>
<dbReference type="EMBL" id="WBMO01000001">
    <property type="protein sequence ID" value="MDV2476901.1"/>
    <property type="molecule type" value="Genomic_DNA"/>
</dbReference>
<organism evidence="3 4">
    <name type="scientific">Rhodococcus zopfii</name>
    <dbReference type="NCBI Taxonomy" id="43772"/>
    <lineage>
        <taxon>Bacteria</taxon>
        <taxon>Bacillati</taxon>
        <taxon>Actinomycetota</taxon>
        <taxon>Actinomycetes</taxon>
        <taxon>Mycobacteriales</taxon>
        <taxon>Nocardiaceae</taxon>
        <taxon>Rhodococcus</taxon>
    </lineage>
</organism>
<name>A0ABU3WSD3_9NOCA</name>
<dbReference type="Proteomes" id="UP001275440">
    <property type="component" value="Unassembled WGS sequence"/>
</dbReference>
<sequence length="390" mass="40718">MAVAAATLSGCEWNGLNSVPMPGTAGHGDGAYRVQVEMPNVTTLSQNSPVRVDDVTVGSIANIEVVDWHALVTVALDRDVELPANATARIGQTSLLGSQHLELAEPTDEPPQGRLEDGDVIPLERAGAYPTTEQTLSSLSVVLNGGGLAQINDITTELNAALVGREDSLRDLMPRLDELVGTLDRQRTDIISAMEGMDRLASTVNDQTDTLERALDELPEAIGVLSDQRVNLTAALSSLGEMSSVASRLVENAGDDLDTNLRALTPTLRALADSGNSLTQVLGVLLTYPFPQAGINNAIRGDYANLAMTIDLTVDRLDLNFLTGTPLAGRLAGPEGILGQDAGLAGQAVDPFLAPLQPPAPRTAPGPATVTVPGLGEFTIPELPLGVPAP</sequence>
<keyword evidence="4" id="KW-1185">Reference proteome</keyword>
<evidence type="ECO:0000313" key="4">
    <source>
        <dbReference type="Proteomes" id="UP001275440"/>
    </source>
</evidence>
<dbReference type="InterPro" id="IPR005693">
    <property type="entry name" value="Mce"/>
</dbReference>
<protein>
    <submittedName>
        <fullName evidence="3">MCE family protein</fullName>
    </submittedName>
</protein>
<comment type="caution">
    <text evidence="3">The sequence shown here is derived from an EMBL/GenBank/DDBJ whole genome shotgun (WGS) entry which is preliminary data.</text>
</comment>
<dbReference type="Pfam" id="PF02470">
    <property type="entry name" value="MlaD"/>
    <property type="match status" value="1"/>
</dbReference>
<dbReference type="InterPro" id="IPR052336">
    <property type="entry name" value="MlaD_Phospholipid_Transporter"/>
</dbReference>
<proteinExistence type="predicted"/>
<evidence type="ECO:0000259" key="1">
    <source>
        <dbReference type="Pfam" id="PF02470"/>
    </source>
</evidence>
<feature type="domain" description="Mammalian cell entry C-terminal" evidence="2">
    <location>
        <begin position="113"/>
        <end position="285"/>
    </location>
</feature>
<evidence type="ECO:0000259" key="2">
    <source>
        <dbReference type="Pfam" id="PF11887"/>
    </source>
</evidence>
<accession>A0ABU3WSD3</accession>
<dbReference type="NCBIfam" id="TIGR00996">
    <property type="entry name" value="Mtu_fam_mce"/>
    <property type="match status" value="1"/>
</dbReference>
<evidence type="ECO:0000313" key="3">
    <source>
        <dbReference type="EMBL" id="MDV2476901.1"/>
    </source>
</evidence>
<dbReference type="PANTHER" id="PTHR33371:SF15">
    <property type="entry name" value="LIPOPROTEIN LPRN"/>
    <property type="match status" value="1"/>
</dbReference>
<dbReference type="InterPro" id="IPR024516">
    <property type="entry name" value="Mce_C"/>
</dbReference>
<dbReference type="Pfam" id="PF11887">
    <property type="entry name" value="Mce4_CUP1"/>
    <property type="match status" value="1"/>
</dbReference>